<name>A0A914W609_9BILA</name>
<proteinExistence type="predicted"/>
<dbReference type="WBParaSite" id="PSAMB.scaffold3266size19009.g20971.t1">
    <property type="protein sequence ID" value="PSAMB.scaffold3266size19009.g20971.t1"/>
    <property type="gene ID" value="PSAMB.scaffold3266size19009.g20971"/>
</dbReference>
<keyword evidence="2 5" id="KW-0812">Transmembrane</keyword>
<evidence type="ECO:0000313" key="7">
    <source>
        <dbReference type="Proteomes" id="UP000887566"/>
    </source>
</evidence>
<dbReference type="PANTHER" id="PTHR22718">
    <property type="entry name" value="SERPENTINE RECEPTOR, CLASS X"/>
    <property type="match status" value="1"/>
</dbReference>
<evidence type="ECO:0000313" key="8">
    <source>
        <dbReference type="WBParaSite" id="PSAMB.scaffold3266size19009.g20971.t1"/>
    </source>
</evidence>
<dbReference type="GO" id="GO:0016020">
    <property type="term" value="C:membrane"/>
    <property type="evidence" value="ECO:0007669"/>
    <property type="project" value="UniProtKB-SubCell"/>
</dbReference>
<feature type="transmembrane region" description="Helical" evidence="5">
    <location>
        <begin position="354"/>
        <end position="377"/>
    </location>
</feature>
<dbReference type="Pfam" id="PF10328">
    <property type="entry name" value="7TM_GPCR_Srx"/>
    <property type="match status" value="1"/>
</dbReference>
<dbReference type="PROSITE" id="PS50262">
    <property type="entry name" value="G_PROTEIN_RECEP_F1_2"/>
    <property type="match status" value="1"/>
</dbReference>
<feature type="transmembrane region" description="Helical" evidence="5">
    <location>
        <begin position="226"/>
        <end position="246"/>
    </location>
</feature>
<dbReference type="SUPFAM" id="SSF81321">
    <property type="entry name" value="Family A G protein-coupled receptor-like"/>
    <property type="match status" value="1"/>
</dbReference>
<dbReference type="InterPro" id="IPR017452">
    <property type="entry name" value="GPCR_Rhodpsn_7TM"/>
</dbReference>
<protein>
    <submittedName>
        <fullName evidence="8">G-protein coupled receptors family 1 profile domain-containing protein</fullName>
    </submittedName>
</protein>
<sequence length="407" mass="45980">MTSYRLSRAINRGHSRRRRRALLAFVLGGAFRPPRISKQSLMADESAIYLSRASNVPFEASQSLVMDALIVSCGGPFAEQAYNSSSCNRSNFSSHADDTKVQLAERLGAGLSYLLLSTMGAVFYGIFLTALWRNRQYYSRHSFYVIVCHLAVGDIGIIATQFFVAVPLSLTGRNVYESTTVLYALSTIDTVCFKSVWLTTGWIALNRCSYFTLPRLYRFLFTKPHVHLTMATSWVLGAIYLLFYMYEGCYKTFDADAFYYKFDCPEIPKSPLVHSVIYISNTALPIIYMIMYLGVVAKIKARRKHSTVARSRQNLERNLLLQGFLICAMLSLEVAVFAIPSLTARLNINIPGNVVSMIVTWIVIINSMINPVIFFVFSGRIKRDVLWLLRIRSSDVAMECSYSVPML</sequence>
<evidence type="ECO:0000256" key="1">
    <source>
        <dbReference type="ARBA" id="ARBA00004370"/>
    </source>
</evidence>
<feature type="transmembrane region" description="Helical" evidence="5">
    <location>
        <begin position="319"/>
        <end position="342"/>
    </location>
</feature>
<dbReference type="InterPro" id="IPR019430">
    <property type="entry name" value="7TM_GPCR_serpentine_rcpt_Srx"/>
</dbReference>
<keyword evidence="7" id="KW-1185">Reference proteome</keyword>
<keyword evidence="3 5" id="KW-1133">Transmembrane helix</keyword>
<evidence type="ECO:0000256" key="3">
    <source>
        <dbReference type="ARBA" id="ARBA00022989"/>
    </source>
</evidence>
<feature type="transmembrane region" description="Helical" evidence="5">
    <location>
        <begin position="182"/>
        <end position="205"/>
    </location>
</feature>
<feature type="transmembrane region" description="Helical" evidence="5">
    <location>
        <begin position="111"/>
        <end position="131"/>
    </location>
</feature>
<dbReference type="Gene3D" id="1.20.1070.10">
    <property type="entry name" value="Rhodopsin 7-helix transmembrane proteins"/>
    <property type="match status" value="1"/>
</dbReference>
<reference evidence="8" key="1">
    <citation type="submission" date="2022-11" db="UniProtKB">
        <authorList>
            <consortium name="WormBaseParasite"/>
        </authorList>
    </citation>
    <scope>IDENTIFICATION</scope>
</reference>
<evidence type="ECO:0000259" key="6">
    <source>
        <dbReference type="PROSITE" id="PS50262"/>
    </source>
</evidence>
<dbReference type="PANTHER" id="PTHR22718:SF25">
    <property type="entry name" value="G-PROTEIN COUPLED RECEPTORS FAMILY 1 PROFILE DOMAIN-CONTAINING PROTEIN"/>
    <property type="match status" value="1"/>
</dbReference>
<comment type="subcellular location">
    <subcellularLocation>
        <location evidence="1">Membrane</location>
    </subcellularLocation>
</comment>
<dbReference type="AlphaFoldDB" id="A0A914W609"/>
<dbReference type="Proteomes" id="UP000887566">
    <property type="component" value="Unplaced"/>
</dbReference>
<organism evidence="7 8">
    <name type="scientific">Plectus sambesii</name>
    <dbReference type="NCBI Taxonomy" id="2011161"/>
    <lineage>
        <taxon>Eukaryota</taxon>
        <taxon>Metazoa</taxon>
        <taxon>Ecdysozoa</taxon>
        <taxon>Nematoda</taxon>
        <taxon>Chromadorea</taxon>
        <taxon>Plectida</taxon>
        <taxon>Plectina</taxon>
        <taxon>Plectoidea</taxon>
        <taxon>Plectidae</taxon>
        <taxon>Plectus</taxon>
    </lineage>
</organism>
<evidence type="ECO:0000256" key="4">
    <source>
        <dbReference type="ARBA" id="ARBA00023136"/>
    </source>
</evidence>
<accession>A0A914W609</accession>
<feature type="domain" description="G-protein coupled receptors family 1 profile" evidence="6">
    <location>
        <begin position="123"/>
        <end position="374"/>
    </location>
</feature>
<feature type="transmembrane region" description="Helical" evidence="5">
    <location>
        <begin position="143"/>
        <end position="170"/>
    </location>
</feature>
<feature type="transmembrane region" description="Helical" evidence="5">
    <location>
        <begin position="276"/>
        <end position="299"/>
    </location>
</feature>
<dbReference type="CDD" id="cd00637">
    <property type="entry name" value="7tm_classA_rhodopsin-like"/>
    <property type="match status" value="1"/>
</dbReference>
<evidence type="ECO:0000256" key="5">
    <source>
        <dbReference type="SAM" id="Phobius"/>
    </source>
</evidence>
<keyword evidence="4 5" id="KW-0472">Membrane</keyword>
<evidence type="ECO:0000256" key="2">
    <source>
        <dbReference type="ARBA" id="ARBA00022692"/>
    </source>
</evidence>